<feature type="compositionally biased region" description="Gly residues" evidence="3">
    <location>
        <begin position="231"/>
        <end position="243"/>
    </location>
</feature>
<dbReference type="InterPro" id="IPR003034">
    <property type="entry name" value="SAP_dom"/>
</dbReference>
<name>A0A1I8JHK6_9PLAT</name>
<dbReference type="Gene3D" id="1.10.443.10">
    <property type="entry name" value="Intergrase catalytic core"/>
    <property type="match status" value="1"/>
</dbReference>
<dbReference type="InterPro" id="IPR043128">
    <property type="entry name" value="Rev_trsase/Diguanyl_cyclase"/>
</dbReference>
<evidence type="ECO:0000313" key="5">
    <source>
        <dbReference type="Proteomes" id="UP000095280"/>
    </source>
</evidence>
<dbReference type="PANTHER" id="PTHR33050:SF7">
    <property type="entry name" value="RIBONUCLEASE H"/>
    <property type="match status" value="1"/>
</dbReference>
<proteinExistence type="predicted"/>
<protein>
    <submittedName>
        <fullName evidence="6">SAP domain-containing protein</fullName>
    </submittedName>
</protein>
<dbReference type="Gene3D" id="1.10.150.130">
    <property type="match status" value="1"/>
</dbReference>
<dbReference type="InterPro" id="IPR000477">
    <property type="entry name" value="RT_dom"/>
</dbReference>
<dbReference type="InterPro" id="IPR013762">
    <property type="entry name" value="Integrase-like_cat_sf"/>
</dbReference>
<dbReference type="CDD" id="cd09275">
    <property type="entry name" value="RNase_HI_RT_DIRS1"/>
    <property type="match status" value="1"/>
</dbReference>
<dbReference type="GO" id="GO:0015074">
    <property type="term" value="P:DNA integration"/>
    <property type="evidence" value="ECO:0007669"/>
    <property type="project" value="InterPro"/>
</dbReference>
<accession>A0A1I8JHK6</accession>
<keyword evidence="5" id="KW-1185">Reference proteome</keyword>
<feature type="region of interest" description="Disordered" evidence="3">
    <location>
        <begin position="201"/>
        <end position="249"/>
    </location>
</feature>
<dbReference type="WBParaSite" id="maker-uti_cns_0047831-snap-gene-0.3-mRNA-1">
    <property type="protein sequence ID" value="maker-uti_cns_0047831-snap-gene-0.3-mRNA-1"/>
    <property type="gene ID" value="maker-uti_cns_0047831-snap-gene-0.3"/>
</dbReference>
<feature type="compositionally biased region" description="Low complexity" evidence="3">
    <location>
        <begin position="1525"/>
        <end position="1543"/>
    </location>
</feature>
<dbReference type="SUPFAM" id="SSF47823">
    <property type="entry name" value="lambda integrase-like, N-terminal domain"/>
    <property type="match status" value="1"/>
</dbReference>
<dbReference type="PANTHER" id="PTHR33050">
    <property type="entry name" value="REVERSE TRANSCRIPTASE DOMAIN-CONTAINING PROTEIN"/>
    <property type="match status" value="1"/>
</dbReference>
<dbReference type="Gene3D" id="3.10.10.10">
    <property type="entry name" value="HIV Type 1 Reverse Transcriptase, subunit A, domain 1"/>
    <property type="match status" value="1"/>
</dbReference>
<evidence type="ECO:0000256" key="2">
    <source>
        <dbReference type="ARBA" id="ARBA00023172"/>
    </source>
</evidence>
<dbReference type="InterPro" id="IPR043502">
    <property type="entry name" value="DNA/RNA_pol_sf"/>
</dbReference>
<dbReference type="GO" id="GO:0003677">
    <property type="term" value="F:DNA binding"/>
    <property type="evidence" value="ECO:0007669"/>
    <property type="project" value="UniProtKB-KW"/>
</dbReference>
<feature type="region of interest" description="Disordered" evidence="3">
    <location>
        <begin position="510"/>
        <end position="529"/>
    </location>
</feature>
<evidence type="ECO:0000313" key="6">
    <source>
        <dbReference type="WBParaSite" id="maker-uti_cns_0047831-snap-gene-0.3-mRNA-1"/>
    </source>
</evidence>
<dbReference type="SUPFAM" id="SSF56672">
    <property type="entry name" value="DNA/RNA polymerases"/>
    <property type="match status" value="1"/>
</dbReference>
<feature type="domain" description="SAP" evidence="4">
    <location>
        <begin position="169"/>
        <end position="203"/>
    </location>
</feature>
<reference evidence="6" key="1">
    <citation type="submission" date="2016-11" db="UniProtKB">
        <authorList>
            <consortium name="WormBaseParasite"/>
        </authorList>
    </citation>
    <scope>IDENTIFICATION</scope>
</reference>
<organism evidence="5 6">
    <name type="scientific">Macrostomum lignano</name>
    <dbReference type="NCBI Taxonomy" id="282301"/>
    <lineage>
        <taxon>Eukaryota</taxon>
        <taxon>Metazoa</taxon>
        <taxon>Spiralia</taxon>
        <taxon>Lophotrochozoa</taxon>
        <taxon>Platyhelminthes</taxon>
        <taxon>Rhabditophora</taxon>
        <taxon>Macrostomorpha</taxon>
        <taxon>Macrostomida</taxon>
        <taxon>Macrostomidae</taxon>
        <taxon>Macrostomum</taxon>
    </lineage>
</organism>
<dbReference type="Proteomes" id="UP000095280">
    <property type="component" value="Unplaced"/>
</dbReference>
<dbReference type="Pfam" id="PF07004">
    <property type="entry name" value="SHIPPO-rpt"/>
    <property type="match status" value="3"/>
</dbReference>
<evidence type="ECO:0000256" key="3">
    <source>
        <dbReference type="SAM" id="MobiDB-lite"/>
    </source>
</evidence>
<dbReference type="PROSITE" id="PS50800">
    <property type="entry name" value="SAP"/>
    <property type="match status" value="1"/>
</dbReference>
<dbReference type="InterPro" id="IPR010998">
    <property type="entry name" value="Integrase_recombinase_N"/>
</dbReference>
<evidence type="ECO:0000256" key="1">
    <source>
        <dbReference type="ARBA" id="ARBA00023125"/>
    </source>
</evidence>
<evidence type="ECO:0000259" key="4">
    <source>
        <dbReference type="PROSITE" id="PS50800"/>
    </source>
</evidence>
<keyword evidence="1" id="KW-0238">DNA-binding</keyword>
<feature type="region of interest" description="Disordered" evidence="3">
    <location>
        <begin position="1525"/>
        <end position="1552"/>
    </location>
</feature>
<feature type="region of interest" description="Disordered" evidence="3">
    <location>
        <begin position="275"/>
        <end position="299"/>
    </location>
</feature>
<dbReference type="InterPro" id="IPR010736">
    <property type="entry name" value="SHIPPO-rpt"/>
</dbReference>
<dbReference type="Gene3D" id="3.30.70.270">
    <property type="match status" value="1"/>
</dbReference>
<dbReference type="InterPro" id="IPR011010">
    <property type="entry name" value="DNA_brk_join_enz"/>
</dbReference>
<dbReference type="SUPFAM" id="SSF56349">
    <property type="entry name" value="DNA breaking-rejoining enzymes"/>
    <property type="match status" value="1"/>
</dbReference>
<dbReference type="InterPro" id="IPR052055">
    <property type="entry name" value="Hepadnavirus_pol/RT"/>
</dbReference>
<dbReference type="GO" id="GO:0006310">
    <property type="term" value="P:DNA recombination"/>
    <property type="evidence" value="ECO:0007669"/>
    <property type="project" value="UniProtKB-KW"/>
</dbReference>
<dbReference type="Pfam" id="PF00078">
    <property type="entry name" value="RVT_1"/>
    <property type="match status" value="1"/>
</dbReference>
<feature type="compositionally biased region" description="Polar residues" evidence="3">
    <location>
        <begin position="119"/>
        <end position="133"/>
    </location>
</feature>
<keyword evidence="2" id="KW-0233">DNA recombination</keyword>
<sequence length="1552" mass="170628">RRQRWFSALFAVRQAKGWHPVLGPRSRGAYKPESTNKEVYSRAPAYSFGLRHHQSQRVHAGPHAGQDFARSEKKAAPSYTLVGRSKVGGFHEDLQKTPGPGAYSVVPAGRYRHNPPAYSLTSRNSMPGDSTTKPGPGAHSPETNFYRMKRAAPAFSFGIRHSQYKGEFITDADMEELRMALRAKGLQTVGNKRTLLERLLQSQGSVDTGPIDESDTSNPSRRRGPDDGTAAVGGGEAAGGTHGTGDLDRDLREAEKQLRLLTIRRDQARLEAEIRQLDRRADEPQRRPANASVPGEYSSLEDLVLGPTVRVPDEVQQAGQQHPNAYRVPEFISARKRLALNKSSQASKQAALDSLSVGDWITGNANALMQMLKDGRLLVLRDGAIDMSELLEYLKHTAKIGDLLDLGFDRGRVLRYDDEYRAQQAEAGAWDSSVTDLGLVAAHLMAPNLQLQAGSAGRSSAKRPVCFDFNKALRPGALGGLLPQSGGRPGGKKLMDGVQRQGSLNIESPAPAAASVEPQKEGDSSGTLSTDLRLEAWRLELADTEMPTKLAQFVLSGVKDGFRIRNVSSPVDSVEQENYGSIGQHRVEVQAQVRRELQAGRYRVSAKPTIVSALGAIPKSGGGIRLIHDCSQPQGRAVNDLFACQQKLRFSSAAAFARKLRQDMYMCKVDLSQAYRSCGIHPDDHCLTGLKFTFEGEAEPTYMVDTRLPFGAAASVSSFFQISNAIRFMMLKRRFFNFEVYMDDFGFAGSLTECWRFYNKLTQLLQSLGLTVNWKKCVQPTQEMCFLGIQFNTQSGLMSLPETKVEELQACLDLCCTKRRISKHELQKLVGRLNWACQVVCNGRPFLRDLIDRVNDLSSPKDRLLVDGQFKSVLSWWKVALRQQPGRELWPAARRPVAMETDACLVGAAAVLRDPAGSDWCYLQWEVDAGSEFSDCCINYKEAAAVLLALLHWRRQLHNCRIAVYCDNAAACAIINKGSSREPRLLRLLQTVALLCLKQNIVVTAHHVPGRFQLFADAASRLHCRQELLNFLLRAYATASAYASSSKRSLSSAVRSWQRFCRERRLDPLGCRAEDLANYVGQLVDGRLSSFGSVRVHISALSASFRLAGVPDLTRHPLLHLVLRGAKRELGSEPSRKLPVSPDLLSRLRLQVDSSNPVQAACWAAVMCAWWGMFRKSSLLPRGRADPPVLRLSSLARCPEGLLLTSSFGKTNQYGRTHRVLLPELTSGHPLCPVAALRGHLRCNRLKRRQQGLFSFSSGSSGHASLTSRRLDVQFRSWLGKAGVPAAGFSVHSLRRGAATWAARCGLSVREIQCVGDWRSDAVSVYLSRDDTALRAARKLAIGEGNKPLDADKPEQDRAGVHNVERYNAVGNEFVGQFNFQQLQVLSIARLEFVQKAQAVVGDGLHSAASGNQHCATQSHAHSLRRAGQSHGGVAAGGIPLVQSGIGVGQQQQAGCDEERRVRMGQLEVVHGVQERLSHRRTGRPGTPNKILDSLAEPHGEAPGYDHTPTNVAINIPEPFDSSILSGSLSSSSSSMEFNPLSLKPMSRPHRL</sequence>
<feature type="region of interest" description="Disordered" evidence="3">
    <location>
        <begin position="90"/>
        <end position="143"/>
    </location>
</feature>
<feature type="compositionally biased region" description="Basic and acidic residues" evidence="3">
    <location>
        <begin position="275"/>
        <end position="286"/>
    </location>
</feature>